<reference evidence="8" key="2">
    <citation type="submission" date="2021-04" db="EMBL/GenBank/DDBJ databases">
        <authorList>
            <person name="Gilroy R."/>
        </authorList>
    </citation>
    <scope>NUCLEOTIDE SEQUENCE</scope>
    <source>
        <strain evidence="8">CHK179-28034</strain>
    </source>
</reference>
<proteinExistence type="predicted"/>
<feature type="transmembrane region" description="Helical" evidence="6">
    <location>
        <begin position="21"/>
        <end position="43"/>
    </location>
</feature>
<feature type="domain" description="POTRA" evidence="7">
    <location>
        <begin position="41"/>
        <end position="109"/>
    </location>
</feature>
<keyword evidence="4 6" id="KW-1133">Transmembrane helix</keyword>
<protein>
    <submittedName>
        <fullName evidence="8">FtsQ-type POTRA domain-containing protein</fullName>
    </submittedName>
</protein>
<gene>
    <name evidence="8" type="ORF">H9968_13445</name>
</gene>
<organism evidence="8 9">
    <name type="scientific">Candidatus Anaerobutyricum stercoris</name>
    <dbReference type="NCBI Taxonomy" id="2838457"/>
    <lineage>
        <taxon>Bacteria</taxon>
        <taxon>Bacillati</taxon>
        <taxon>Bacillota</taxon>
        <taxon>Clostridia</taxon>
        <taxon>Lachnospirales</taxon>
        <taxon>Lachnospiraceae</taxon>
        <taxon>Anaerobutyricum</taxon>
    </lineage>
</organism>
<evidence type="ECO:0000256" key="3">
    <source>
        <dbReference type="ARBA" id="ARBA00022692"/>
    </source>
</evidence>
<keyword evidence="5" id="KW-0131">Cell cycle</keyword>
<accession>A0A9D2J9A8</accession>
<dbReference type="AlphaFoldDB" id="A0A9D2J9A8"/>
<evidence type="ECO:0000256" key="5">
    <source>
        <dbReference type="ARBA" id="ARBA00023306"/>
    </source>
</evidence>
<evidence type="ECO:0000313" key="8">
    <source>
        <dbReference type="EMBL" id="HIZ40897.1"/>
    </source>
</evidence>
<evidence type="ECO:0000256" key="1">
    <source>
        <dbReference type="ARBA" id="ARBA00022475"/>
    </source>
</evidence>
<keyword evidence="6" id="KW-0472">Membrane</keyword>
<evidence type="ECO:0000256" key="2">
    <source>
        <dbReference type="ARBA" id="ARBA00022618"/>
    </source>
</evidence>
<comment type="caution">
    <text evidence="8">The sequence shown here is derived from an EMBL/GenBank/DDBJ whole genome shotgun (WGS) entry which is preliminary data.</text>
</comment>
<reference evidence="8" key="1">
    <citation type="journal article" date="2021" name="PeerJ">
        <title>Extensive microbial diversity within the chicken gut microbiome revealed by metagenomics and culture.</title>
        <authorList>
            <person name="Gilroy R."/>
            <person name="Ravi A."/>
            <person name="Getino M."/>
            <person name="Pursley I."/>
            <person name="Horton D.L."/>
            <person name="Alikhan N.F."/>
            <person name="Baker D."/>
            <person name="Gharbi K."/>
            <person name="Hall N."/>
            <person name="Watson M."/>
            <person name="Adriaenssens E.M."/>
            <person name="Foster-Nyarko E."/>
            <person name="Jarju S."/>
            <person name="Secka A."/>
            <person name="Antonio M."/>
            <person name="Oren A."/>
            <person name="Chaudhuri R.R."/>
            <person name="La Ragione R."/>
            <person name="Hildebrand F."/>
            <person name="Pallen M.J."/>
        </authorList>
    </citation>
    <scope>NUCLEOTIDE SEQUENCE</scope>
    <source>
        <strain evidence="8">CHK179-28034</strain>
    </source>
</reference>
<dbReference type="Pfam" id="PF08478">
    <property type="entry name" value="POTRA_1"/>
    <property type="match status" value="1"/>
</dbReference>
<name>A0A9D2J9A8_9FIRM</name>
<evidence type="ECO:0000259" key="7">
    <source>
        <dbReference type="Pfam" id="PF08478"/>
    </source>
</evidence>
<dbReference type="InterPro" id="IPR013685">
    <property type="entry name" value="POTRA_FtsQ_type"/>
</dbReference>
<sequence length="252" mass="28775">MKNGQLRLIKNTKNSKLHKMIFWLCLLCILVLGIICVVVGFSIKKIEVNGNQTYTDGEIIREVQKKDYVGNTLVMIAQNRIFGQKYLPFIEDITMSFSDTHTLEIHVKEKLRSGVFEYMNENVYFDSEGIAQESRGYRFDGVPVVTGVKFNKMVLGEKIPVDGDYFDTILSITEKISTYGLNISEIHFESEDDITLLSGNFEVFLGTSAFLDEKMSKIADVLEAVSREHKKGIIDMHLYTGEKNIITFREKT</sequence>
<dbReference type="Proteomes" id="UP000824049">
    <property type="component" value="Unassembled WGS sequence"/>
</dbReference>
<evidence type="ECO:0000256" key="4">
    <source>
        <dbReference type="ARBA" id="ARBA00022989"/>
    </source>
</evidence>
<evidence type="ECO:0000313" key="9">
    <source>
        <dbReference type="Proteomes" id="UP000824049"/>
    </source>
</evidence>
<evidence type="ECO:0000256" key="6">
    <source>
        <dbReference type="SAM" id="Phobius"/>
    </source>
</evidence>
<keyword evidence="1" id="KW-1003">Cell membrane</keyword>
<keyword evidence="3 6" id="KW-0812">Transmembrane</keyword>
<keyword evidence="2" id="KW-0132">Cell division</keyword>
<dbReference type="EMBL" id="DXBR01000124">
    <property type="protein sequence ID" value="HIZ40897.1"/>
    <property type="molecule type" value="Genomic_DNA"/>
</dbReference>